<keyword evidence="2 4" id="KW-0689">Ribosomal protein</keyword>
<dbReference type="GO" id="GO:0005840">
    <property type="term" value="C:ribosome"/>
    <property type="evidence" value="ECO:0007669"/>
    <property type="project" value="UniProtKB-KW"/>
</dbReference>
<evidence type="ECO:0000256" key="3">
    <source>
        <dbReference type="ARBA" id="ARBA00023274"/>
    </source>
</evidence>
<dbReference type="InterPro" id="IPR023575">
    <property type="entry name" value="Ribosomal_uS19_SF"/>
</dbReference>
<dbReference type="InterPro" id="IPR020934">
    <property type="entry name" value="Ribosomal_uS19_CS"/>
</dbReference>
<organism evidence="5">
    <name type="scientific">Rhopalocnemis phalloides</name>
    <dbReference type="NCBI Taxonomy" id="1128106"/>
    <lineage>
        <taxon>Eukaryota</taxon>
        <taxon>Viridiplantae</taxon>
        <taxon>Streptophyta</taxon>
        <taxon>Embryophyta</taxon>
        <taxon>Tracheophyta</taxon>
        <taxon>Spermatophyta</taxon>
        <taxon>Magnoliopsida</taxon>
        <taxon>eudicotyledons</taxon>
        <taxon>Gunneridae</taxon>
        <taxon>Pentapetalae</taxon>
        <taxon>Santalales</taxon>
        <taxon>Balanophoraceae</taxon>
        <taxon>Rhopalocnemis</taxon>
    </lineage>
</organism>
<proteinExistence type="inferred from homology"/>
<evidence type="ECO:0000313" key="5">
    <source>
        <dbReference type="EMBL" id="AZJ16610.1"/>
    </source>
</evidence>
<gene>
    <name evidence="5" type="primary">rps19</name>
</gene>
<dbReference type="GO" id="GO:1990904">
    <property type="term" value="C:ribonucleoprotein complex"/>
    <property type="evidence" value="ECO:0007669"/>
    <property type="project" value="UniProtKB-KW"/>
</dbReference>
<evidence type="ECO:0000256" key="4">
    <source>
        <dbReference type="RuleBase" id="RU003485"/>
    </source>
</evidence>
<dbReference type="PROSITE" id="PS00323">
    <property type="entry name" value="RIBOSOMAL_S19"/>
    <property type="match status" value="1"/>
</dbReference>
<evidence type="ECO:0000256" key="1">
    <source>
        <dbReference type="ARBA" id="ARBA00007345"/>
    </source>
</evidence>
<reference evidence="5" key="1">
    <citation type="journal article" date="2018" name="J. ISSAAS">
        <title>Rhopalocnemis phalloides has one of the most reduced and mutated plastid genomes known.</title>
        <authorList>
            <person name="Schelkunov M.I."/>
            <person name="Nuraliev M.S."/>
            <person name="Logacheva M.D."/>
        </authorList>
    </citation>
    <scope>NUCLEOTIDE SEQUENCE</scope>
</reference>
<dbReference type="SUPFAM" id="SSF54570">
    <property type="entry name" value="Ribosomal protein S19"/>
    <property type="match status" value="1"/>
</dbReference>
<dbReference type="Pfam" id="PF00203">
    <property type="entry name" value="Ribosomal_S19"/>
    <property type="match status" value="1"/>
</dbReference>
<dbReference type="GO" id="GO:0006412">
    <property type="term" value="P:translation"/>
    <property type="evidence" value="ECO:0007669"/>
    <property type="project" value="InterPro"/>
</dbReference>
<dbReference type="PRINTS" id="PR00975">
    <property type="entry name" value="RIBOSOMALS19"/>
</dbReference>
<keyword evidence="5" id="KW-0934">Plastid</keyword>
<dbReference type="AlphaFoldDB" id="A0A3Q8R1R8"/>
<dbReference type="EMBL" id="MK036331">
    <property type="protein sequence ID" value="AZJ16610.1"/>
    <property type="molecule type" value="Genomic_DNA"/>
</dbReference>
<keyword evidence="3 4" id="KW-0687">Ribonucleoprotein</keyword>
<accession>A0A3Q8R1R8</accession>
<dbReference type="GO" id="GO:0003735">
    <property type="term" value="F:structural constituent of ribosome"/>
    <property type="evidence" value="ECO:0007669"/>
    <property type="project" value="InterPro"/>
</dbReference>
<comment type="similarity">
    <text evidence="1 4">Belongs to the universal ribosomal protein uS19 family.</text>
</comment>
<name>A0A3Q8R1R8_9MAGN</name>
<dbReference type="Gene3D" id="3.30.860.10">
    <property type="entry name" value="30s Ribosomal Protein S19, Chain A"/>
    <property type="match status" value="1"/>
</dbReference>
<evidence type="ECO:0000256" key="2">
    <source>
        <dbReference type="ARBA" id="ARBA00022980"/>
    </source>
</evidence>
<dbReference type="InterPro" id="IPR002222">
    <property type="entry name" value="Ribosomal_uS19"/>
</dbReference>
<protein>
    <submittedName>
        <fullName evidence="5">Ribosomal protein S19</fullName>
    </submittedName>
</protein>
<dbReference type="GO" id="GO:0003723">
    <property type="term" value="F:RNA binding"/>
    <property type="evidence" value="ECO:0007669"/>
    <property type="project" value="InterPro"/>
</dbReference>
<geneLocation type="plastid" evidence="5"/>
<dbReference type="HAMAP" id="MF_00531">
    <property type="entry name" value="Ribosomal_uS19"/>
    <property type="match status" value="1"/>
</dbReference>
<sequence>MIKKIKIYNLIYLSIFKKNLKKKNYIWNRSLKILPIMIGYTILIHNGNKYIPIYIHKNLIGYRIGEFAITNKIINKNYKIKKKIY</sequence>